<evidence type="ECO:0000259" key="1">
    <source>
        <dbReference type="Pfam" id="PF01979"/>
    </source>
</evidence>
<name>A0A4V4HP03_9ACTN</name>
<organism evidence="2 3">
    <name type="scientific">Glycomyces paridis</name>
    <dbReference type="NCBI Taxonomy" id="2126555"/>
    <lineage>
        <taxon>Bacteria</taxon>
        <taxon>Bacillati</taxon>
        <taxon>Actinomycetota</taxon>
        <taxon>Actinomycetes</taxon>
        <taxon>Glycomycetales</taxon>
        <taxon>Glycomycetaceae</taxon>
        <taxon>Glycomyces</taxon>
    </lineage>
</organism>
<dbReference type="Pfam" id="PF01979">
    <property type="entry name" value="Amidohydro_1"/>
    <property type="match status" value="1"/>
</dbReference>
<feature type="domain" description="Amidohydrolase-related" evidence="1">
    <location>
        <begin position="56"/>
        <end position="368"/>
    </location>
</feature>
<dbReference type="EMBL" id="STGX01000009">
    <property type="protein sequence ID" value="THV28076.1"/>
    <property type="molecule type" value="Genomic_DNA"/>
</dbReference>
<dbReference type="Gene3D" id="3.20.20.140">
    <property type="entry name" value="Metal-dependent hydrolases"/>
    <property type="match status" value="1"/>
</dbReference>
<dbReference type="InterPro" id="IPR032466">
    <property type="entry name" value="Metal_Hydrolase"/>
</dbReference>
<dbReference type="SUPFAM" id="SSF51556">
    <property type="entry name" value="Metallo-dependent hydrolases"/>
    <property type="match status" value="1"/>
</dbReference>
<proteinExistence type="predicted"/>
<dbReference type="RefSeq" id="WP_136530310.1">
    <property type="nucleotide sequence ID" value="NZ_STGX01000009.1"/>
</dbReference>
<keyword evidence="3" id="KW-1185">Reference proteome</keyword>
<dbReference type="AlphaFoldDB" id="A0A4V4HP03"/>
<dbReference type="Proteomes" id="UP000305792">
    <property type="component" value="Unassembled WGS sequence"/>
</dbReference>
<evidence type="ECO:0000313" key="2">
    <source>
        <dbReference type="EMBL" id="THV28076.1"/>
    </source>
</evidence>
<protein>
    <submittedName>
        <fullName evidence="2">Amidohydrolase</fullName>
    </submittedName>
</protein>
<dbReference type="SUPFAM" id="SSF51338">
    <property type="entry name" value="Composite domain of metallo-dependent hydrolases"/>
    <property type="match status" value="1"/>
</dbReference>
<dbReference type="PANTHER" id="PTHR43135:SF3">
    <property type="entry name" value="ALPHA-D-RIBOSE 1-METHYLPHOSPHONATE 5-TRIPHOSPHATE DIPHOSPHATASE"/>
    <property type="match status" value="1"/>
</dbReference>
<comment type="caution">
    <text evidence="2">The sequence shown here is derived from an EMBL/GenBank/DDBJ whole genome shotgun (WGS) entry which is preliminary data.</text>
</comment>
<dbReference type="OrthoDB" id="3451205at2"/>
<dbReference type="InterPro" id="IPR051781">
    <property type="entry name" value="Metallo-dep_Hydrolase"/>
</dbReference>
<dbReference type="GO" id="GO:0016810">
    <property type="term" value="F:hydrolase activity, acting on carbon-nitrogen (but not peptide) bonds"/>
    <property type="evidence" value="ECO:0007669"/>
    <property type="project" value="InterPro"/>
</dbReference>
<sequence length="380" mass="40539">MSAATFALRGATIVPITSAPIEQGTIIVEDGRISAVGGPDLPVPEWIPVQDATGKWIMPGLIDAHTHLGVHETGEGWAGDDTNEMTEPNTAHVRALDAVNPVEAGFADAIRGGVLTACINPGSGNVIGGECVVVKTGGGRFVDELVVRSPAGIKSALGENPKRVYGEKGQTPKTRMGTAAVLRQAFVAAEKHRAAENPDRDLKLENLVKVLDREIPWRQHCHRADDIATALRVADEFGYRLVLDHGTEAHLLADVIAEKGVPVLFGPLLTARAKVETAKRFPENAVRMAEAGVKLVIMTDHPVVPIQYLIVQVMECVKAGLDRETALRSVTINPAEVLGVADRLGSLEAGKDADLCVWSGDPLDYYSKVEQAYIDGVPVS</sequence>
<gene>
    <name evidence="2" type="ORF">E9998_13995</name>
</gene>
<dbReference type="InterPro" id="IPR006680">
    <property type="entry name" value="Amidohydro-rel"/>
</dbReference>
<accession>A0A4V4HP03</accession>
<dbReference type="CDD" id="cd01309">
    <property type="entry name" value="Met_dep_hydrolase_C"/>
    <property type="match status" value="1"/>
</dbReference>
<dbReference type="PANTHER" id="PTHR43135">
    <property type="entry name" value="ALPHA-D-RIBOSE 1-METHYLPHOSPHONATE 5-TRIPHOSPHATE DIPHOSPHATASE"/>
    <property type="match status" value="1"/>
</dbReference>
<evidence type="ECO:0000313" key="3">
    <source>
        <dbReference type="Proteomes" id="UP000305792"/>
    </source>
</evidence>
<dbReference type="InterPro" id="IPR011059">
    <property type="entry name" value="Metal-dep_hydrolase_composite"/>
</dbReference>
<keyword evidence="2" id="KW-0378">Hydrolase</keyword>
<reference evidence="2 3" key="1">
    <citation type="journal article" date="2018" name="Int. J. Syst. Evol. Microbiol.">
        <title>Glycomyces paridis sp. nov., isolated from the medicinal plant Paris polyphylla.</title>
        <authorList>
            <person name="Fang X.M."/>
            <person name="Bai J.L."/>
            <person name="Su J."/>
            <person name="Zhao L.L."/>
            <person name="Liu H.Y."/>
            <person name="Ma B.P."/>
            <person name="Zhang Y.Q."/>
            <person name="Yu L.Y."/>
        </authorList>
    </citation>
    <scope>NUCLEOTIDE SEQUENCE [LARGE SCALE GENOMIC DNA]</scope>
    <source>
        <strain evidence="2 3">CPCC 204357</strain>
    </source>
</reference>